<evidence type="ECO:0000313" key="8">
    <source>
        <dbReference type="Proteomes" id="UP001597368"/>
    </source>
</evidence>
<dbReference type="Pfam" id="PF07291">
    <property type="entry name" value="MauE"/>
    <property type="match status" value="1"/>
</dbReference>
<proteinExistence type="predicted"/>
<feature type="transmembrane region" description="Helical" evidence="5">
    <location>
        <begin position="76"/>
        <end position="97"/>
    </location>
</feature>
<feature type="transmembrane region" description="Helical" evidence="5">
    <location>
        <begin position="47"/>
        <end position="70"/>
    </location>
</feature>
<keyword evidence="8" id="KW-1185">Reference proteome</keyword>
<evidence type="ECO:0000256" key="5">
    <source>
        <dbReference type="SAM" id="Phobius"/>
    </source>
</evidence>
<dbReference type="RefSeq" id="WP_379570261.1">
    <property type="nucleotide sequence ID" value="NZ_JBHUFV010000011.1"/>
</dbReference>
<sequence>MPGLSSVVGSFVLAGALLLLVATWQRVATGSSLRRVVTGHGLLPRRVAGLVVVAEAVEPIAGLALVAGWLAGRGVLLSVASGIVAAWFAGLAGYLWVLMRKRGPVPCGCLDDTSPVSAVKIGRAAMIAAAGTVVASGLAVPAAEPLLRAVDLALGAFVAVAMVVTDRVFDVSGTSGGEARYE</sequence>
<accession>A0ABW4SPV8</accession>
<evidence type="ECO:0000259" key="6">
    <source>
        <dbReference type="Pfam" id="PF07291"/>
    </source>
</evidence>
<feature type="domain" description="Methylamine utilisation protein MauE" evidence="6">
    <location>
        <begin position="12"/>
        <end position="134"/>
    </location>
</feature>
<name>A0ABW4SPV8_9ACTN</name>
<reference evidence="8" key="1">
    <citation type="journal article" date="2019" name="Int. J. Syst. Evol. Microbiol.">
        <title>The Global Catalogue of Microorganisms (GCM) 10K type strain sequencing project: providing services to taxonomists for standard genome sequencing and annotation.</title>
        <authorList>
            <consortium name="The Broad Institute Genomics Platform"/>
            <consortium name="The Broad Institute Genome Sequencing Center for Infectious Disease"/>
            <person name="Wu L."/>
            <person name="Ma J."/>
        </authorList>
    </citation>
    <scope>NUCLEOTIDE SEQUENCE [LARGE SCALE GENOMIC DNA]</scope>
    <source>
        <strain evidence="8">ICMP 6774ER</strain>
    </source>
</reference>
<comment type="subcellular location">
    <subcellularLocation>
        <location evidence="1">Membrane</location>
        <topology evidence="1">Multi-pass membrane protein</topology>
    </subcellularLocation>
</comment>
<evidence type="ECO:0000313" key="7">
    <source>
        <dbReference type="EMBL" id="MFD1931161.1"/>
    </source>
</evidence>
<dbReference type="Proteomes" id="UP001597368">
    <property type="component" value="Unassembled WGS sequence"/>
</dbReference>
<evidence type="ECO:0000256" key="2">
    <source>
        <dbReference type="ARBA" id="ARBA00022692"/>
    </source>
</evidence>
<keyword evidence="4 5" id="KW-0472">Membrane</keyword>
<evidence type="ECO:0000256" key="3">
    <source>
        <dbReference type="ARBA" id="ARBA00022989"/>
    </source>
</evidence>
<comment type="caution">
    <text evidence="7">The sequence shown here is derived from an EMBL/GenBank/DDBJ whole genome shotgun (WGS) entry which is preliminary data.</text>
</comment>
<dbReference type="InterPro" id="IPR009908">
    <property type="entry name" value="Methylamine_util_MauE"/>
</dbReference>
<evidence type="ECO:0000256" key="4">
    <source>
        <dbReference type="ARBA" id="ARBA00023136"/>
    </source>
</evidence>
<dbReference type="EMBL" id="JBHUFV010000011">
    <property type="protein sequence ID" value="MFD1931161.1"/>
    <property type="molecule type" value="Genomic_DNA"/>
</dbReference>
<keyword evidence="3 5" id="KW-1133">Transmembrane helix</keyword>
<keyword evidence="2 5" id="KW-0812">Transmembrane</keyword>
<organism evidence="7 8">
    <name type="scientific">Nonomuraea mangrovi</name>
    <dbReference type="NCBI Taxonomy" id="2316207"/>
    <lineage>
        <taxon>Bacteria</taxon>
        <taxon>Bacillati</taxon>
        <taxon>Actinomycetota</taxon>
        <taxon>Actinomycetes</taxon>
        <taxon>Streptosporangiales</taxon>
        <taxon>Streptosporangiaceae</taxon>
        <taxon>Nonomuraea</taxon>
    </lineage>
</organism>
<gene>
    <name evidence="7" type="ORF">ACFSKW_06685</name>
</gene>
<protein>
    <submittedName>
        <fullName evidence="7">MauE/DoxX family redox-associated membrane protein</fullName>
    </submittedName>
</protein>
<feature type="transmembrane region" description="Helical" evidence="5">
    <location>
        <begin position="6"/>
        <end position="27"/>
    </location>
</feature>
<evidence type="ECO:0000256" key="1">
    <source>
        <dbReference type="ARBA" id="ARBA00004141"/>
    </source>
</evidence>